<dbReference type="GO" id="GO:0051378">
    <property type="term" value="F:serotonin binding"/>
    <property type="evidence" value="ECO:0007669"/>
    <property type="project" value="TreeGrafter"/>
</dbReference>
<protein>
    <submittedName>
        <fullName evidence="8">Uncharacterized protein</fullName>
    </submittedName>
</protein>
<feature type="binding site" evidence="6">
    <location>
        <position position="36"/>
    </location>
    <ligand>
        <name>Na(+)</name>
        <dbReference type="ChEBI" id="CHEBI:29101"/>
        <label>1</label>
    </ligand>
</feature>
<dbReference type="PANTHER" id="PTHR11616:SF279">
    <property type="entry name" value="SODIUM-DEPENDENT SEROTONIN TRANSPORTER"/>
    <property type="match status" value="1"/>
</dbReference>
<evidence type="ECO:0000256" key="4">
    <source>
        <dbReference type="ARBA" id="ARBA00022989"/>
    </source>
</evidence>
<accession>A0A3P7LIB0</accession>
<dbReference type="GO" id="GO:0006865">
    <property type="term" value="P:amino acid transport"/>
    <property type="evidence" value="ECO:0007669"/>
    <property type="project" value="TreeGrafter"/>
</dbReference>
<gene>
    <name evidence="8" type="ORF">DILT_LOCUS7468</name>
</gene>
<dbReference type="GO" id="GO:0005335">
    <property type="term" value="F:serotonin:sodium:chloride symporter activity"/>
    <property type="evidence" value="ECO:0007669"/>
    <property type="project" value="TreeGrafter"/>
</dbReference>
<evidence type="ECO:0000256" key="7">
    <source>
        <dbReference type="SAM" id="Phobius"/>
    </source>
</evidence>
<feature type="transmembrane region" description="Helical" evidence="7">
    <location>
        <begin position="151"/>
        <end position="180"/>
    </location>
</feature>
<reference evidence="8 9" key="1">
    <citation type="submission" date="2018-11" db="EMBL/GenBank/DDBJ databases">
        <authorList>
            <consortium name="Pathogen Informatics"/>
        </authorList>
    </citation>
    <scope>NUCLEOTIDE SEQUENCE [LARGE SCALE GENOMIC DNA]</scope>
</reference>
<dbReference type="OrthoDB" id="6581954at2759"/>
<keyword evidence="2" id="KW-0813">Transport</keyword>
<dbReference type="GO" id="GO:0046872">
    <property type="term" value="F:metal ion binding"/>
    <property type="evidence" value="ECO:0007669"/>
    <property type="project" value="UniProtKB-KW"/>
</dbReference>
<keyword evidence="3 7" id="KW-0812">Transmembrane</keyword>
<proteinExistence type="predicted"/>
<evidence type="ECO:0000256" key="2">
    <source>
        <dbReference type="ARBA" id="ARBA00022448"/>
    </source>
</evidence>
<feature type="transmembrane region" description="Helical" evidence="7">
    <location>
        <begin position="25"/>
        <end position="50"/>
    </location>
</feature>
<feature type="binding site" evidence="6">
    <location>
        <position position="166"/>
    </location>
    <ligand>
        <name>Na(+)</name>
        <dbReference type="ChEBI" id="CHEBI:29101"/>
        <label>1</label>
    </ligand>
</feature>
<keyword evidence="9" id="KW-1185">Reference proteome</keyword>
<dbReference type="InterPro" id="IPR037272">
    <property type="entry name" value="SNS_sf"/>
</dbReference>
<comment type="subcellular location">
    <subcellularLocation>
        <location evidence="1">Membrane</location>
        <topology evidence="1">Multi-pass membrane protein</topology>
    </subcellularLocation>
</comment>
<feature type="transmembrane region" description="Helical" evidence="7">
    <location>
        <begin position="223"/>
        <end position="244"/>
    </location>
</feature>
<dbReference type="SUPFAM" id="SSF161070">
    <property type="entry name" value="SNF-like"/>
    <property type="match status" value="1"/>
</dbReference>
<keyword evidence="6" id="KW-0479">Metal-binding</keyword>
<dbReference type="PROSITE" id="PS50267">
    <property type="entry name" value="NA_NEUROTRAN_SYMP_3"/>
    <property type="match status" value="1"/>
</dbReference>
<dbReference type="EMBL" id="UYRU01051897">
    <property type="protein sequence ID" value="VDN11637.1"/>
    <property type="molecule type" value="Genomic_DNA"/>
</dbReference>
<dbReference type="GO" id="GO:0005886">
    <property type="term" value="C:plasma membrane"/>
    <property type="evidence" value="ECO:0007669"/>
    <property type="project" value="TreeGrafter"/>
</dbReference>
<sequence length="332" mass="37090">MLKGSLAGIQYYLTPKFDSLLNIKVWNAAASQIFFSLGPGFGVLLALSSYNKFRNNCYGDAMLTSFINCATSFLSGFVVFSVLGHMCYRMKKEMSKVANEGKLLFNAPFNHRRLIKPVVSRRSSSSLVSLGPSLVFIAYPEAIATLSGSTFWAIIFMLMLITLGLDSTFGGLEAIITGILDRWPKLRRRRELVVLIMVIYCFLGALPTTTNGGYYVLTLLDTYGAPFSILFIVFCECVALCWCYGKFQFVKQSAPFTQSRDWFVCPTDIYRPASAAVESNPPTPYFAKYSRTKGQTLSELKQSYLGSVSNVHETLKFFIEPTFKVLGNHVEN</sequence>
<feature type="transmembrane region" description="Helical" evidence="7">
    <location>
        <begin position="62"/>
        <end position="84"/>
    </location>
</feature>
<feature type="binding site" evidence="6">
    <location>
        <position position="68"/>
    </location>
    <ligand>
        <name>Na(+)</name>
        <dbReference type="ChEBI" id="CHEBI:29101"/>
        <label>1</label>
    </ligand>
</feature>
<keyword evidence="6" id="KW-0915">Sodium</keyword>
<keyword evidence="5 7" id="KW-0472">Membrane</keyword>
<dbReference type="GO" id="GO:0098793">
    <property type="term" value="C:presynapse"/>
    <property type="evidence" value="ECO:0007669"/>
    <property type="project" value="GOC"/>
</dbReference>
<evidence type="ECO:0000256" key="3">
    <source>
        <dbReference type="ARBA" id="ARBA00022692"/>
    </source>
</evidence>
<name>A0A3P7LIB0_DIBLA</name>
<dbReference type="Pfam" id="PF00209">
    <property type="entry name" value="SNF"/>
    <property type="match status" value="1"/>
</dbReference>
<organism evidence="8 9">
    <name type="scientific">Dibothriocephalus latus</name>
    <name type="common">Fish tapeworm</name>
    <name type="synonym">Diphyllobothrium latum</name>
    <dbReference type="NCBI Taxonomy" id="60516"/>
    <lineage>
        <taxon>Eukaryota</taxon>
        <taxon>Metazoa</taxon>
        <taxon>Spiralia</taxon>
        <taxon>Lophotrochozoa</taxon>
        <taxon>Platyhelminthes</taxon>
        <taxon>Cestoda</taxon>
        <taxon>Eucestoda</taxon>
        <taxon>Diphyllobothriidea</taxon>
        <taxon>Diphyllobothriidae</taxon>
        <taxon>Dibothriocephalus</taxon>
    </lineage>
</organism>
<dbReference type="GO" id="GO:0043005">
    <property type="term" value="C:neuron projection"/>
    <property type="evidence" value="ECO:0007669"/>
    <property type="project" value="TreeGrafter"/>
</dbReference>
<feature type="transmembrane region" description="Helical" evidence="7">
    <location>
        <begin position="192"/>
        <end position="217"/>
    </location>
</feature>
<evidence type="ECO:0000313" key="8">
    <source>
        <dbReference type="EMBL" id="VDN11637.1"/>
    </source>
</evidence>
<feature type="binding site" evidence="6">
    <location>
        <position position="163"/>
    </location>
    <ligand>
        <name>Na(+)</name>
        <dbReference type="ChEBI" id="CHEBI:29101"/>
        <label>1</label>
    </ligand>
</feature>
<evidence type="ECO:0000313" key="9">
    <source>
        <dbReference type="Proteomes" id="UP000281553"/>
    </source>
</evidence>
<evidence type="ECO:0000256" key="1">
    <source>
        <dbReference type="ARBA" id="ARBA00004141"/>
    </source>
</evidence>
<dbReference type="AlphaFoldDB" id="A0A3P7LIB0"/>
<dbReference type="PRINTS" id="PR00176">
    <property type="entry name" value="NANEUSMPORT"/>
</dbReference>
<feature type="transmembrane region" description="Helical" evidence="7">
    <location>
        <begin position="122"/>
        <end position="139"/>
    </location>
</feature>
<dbReference type="InterPro" id="IPR000175">
    <property type="entry name" value="Na/ntran_symport"/>
</dbReference>
<evidence type="ECO:0000256" key="5">
    <source>
        <dbReference type="ARBA" id="ARBA00023136"/>
    </source>
</evidence>
<evidence type="ECO:0000256" key="6">
    <source>
        <dbReference type="PIRSR" id="PIRSR600175-1"/>
    </source>
</evidence>
<dbReference type="Proteomes" id="UP000281553">
    <property type="component" value="Unassembled WGS sequence"/>
</dbReference>
<dbReference type="PANTHER" id="PTHR11616">
    <property type="entry name" value="SODIUM/CHLORIDE DEPENDENT TRANSPORTER"/>
    <property type="match status" value="1"/>
</dbReference>
<keyword evidence="4 7" id="KW-1133">Transmembrane helix</keyword>
<feature type="binding site" evidence="6">
    <location>
        <position position="167"/>
    </location>
    <ligand>
        <name>Na(+)</name>
        <dbReference type="ChEBI" id="CHEBI:29101"/>
        <label>1</label>
    </ligand>
</feature>